<evidence type="ECO:0000256" key="12">
    <source>
        <dbReference type="ARBA" id="ARBA00023268"/>
    </source>
</evidence>
<evidence type="ECO:0000256" key="2">
    <source>
        <dbReference type="ARBA" id="ARBA00009409"/>
    </source>
</evidence>
<evidence type="ECO:0000256" key="15">
    <source>
        <dbReference type="HAMAP-Rule" id="MF_00103"/>
    </source>
</evidence>
<evidence type="ECO:0000256" key="3">
    <source>
        <dbReference type="ARBA" id="ARBA00011245"/>
    </source>
</evidence>
<dbReference type="EC" id="3.2.2.23" evidence="15"/>
<dbReference type="SMART" id="SM00898">
    <property type="entry name" value="Fapy_DNA_glyco"/>
    <property type="match status" value="1"/>
</dbReference>
<feature type="active site" description="Proton donor; for beta-elimination activity" evidence="15">
    <location>
        <position position="61"/>
    </location>
</feature>
<keyword evidence="8 15" id="KW-0862">Zinc</keyword>
<comment type="cofactor">
    <cofactor evidence="15">
        <name>Zn(2+)</name>
        <dbReference type="ChEBI" id="CHEBI:29105"/>
    </cofactor>
    <text evidence="15">Binds 1 zinc ion per subunit.</text>
</comment>
<dbReference type="InterPro" id="IPR012319">
    <property type="entry name" value="FPG_cat"/>
</dbReference>
<dbReference type="GO" id="GO:0006284">
    <property type="term" value="P:base-excision repair"/>
    <property type="evidence" value="ECO:0007669"/>
    <property type="project" value="InterPro"/>
</dbReference>
<keyword evidence="12 15" id="KW-0511">Multifunctional enzyme</keyword>
<keyword evidence="7 15" id="KW-0378">Hydrolase</keyword>
<dbReference type="FunFam" id="1.10.8.50:FF:000003">
    <property type="entry name" value="Formamidopyrimidine-DNA glycosylase"/>
    <property type="match status" value="1"/>
</dbReference>
<comment type="catalytic activity">
    <reaction evidence="14 15">
        <text>2'-deoxyribonucleotide-(2'-deoxyribose 5'-phosphate)-2'-deoxyribonucleotide-DNA = a 3'-end 2'-deoxyribonucleotide-(2,3-dehydro-2,3-deoxyribose 5'-phosphate)-DNA + a 5'-end 5'-phospho-2'-deoxyribonucleoside-DNA + H(+)</text>
        <dbReference type="Rhea" id="RHEA:66592"/>
        <dbReference type="Rhea" id="RHEA-COMP:13180"/>
        <dbReference type="Rhea" id="RHEA-COMP:16897"/>
        <dbReference type="Rhea" id="RHEA-COMP:17067"/>
        <dbReference type="ChEBI" id="CHEBI:15378"/>
        <dbReference type="ChEBI" id="CHEBI:136412"/>
        <dbReference type="ChEBI" id="CHEBI:157695"/>
        <dbReference type="ChEBI" id="CHEBI:167181"/>
        <dbReference type="EC" id="4.2.99.18"/>
    </reaction>
</comment>
<feature type="domain" description="Formamidopyrimidine-DNA glycosylase catalytic" evidence="17">
    <location>
        <begin position="2"/>
        <end position="137"/>
    </location>
</feature>
<dbReference type="HAMAP" id="MF_00103">
    <property type="entry name" value="Fapy_DNA_glycosyl"/>
    <property type="match status" value="1"/>
</dbReference>
<evidence type="ECO:0000313" key="19">
    <source>
        <dbReference type="Proteomes" id="UP000469185"/>
    </source>
</evidence>
<dbReference type="Gene3D" id="1.10.8.50">
    <property type="match status" value="1"/>
</dbReference>
<feature type="domain" description="FPG-type" evidence="16">
    <location>
        <begin position="263"/>
        <end position="297"/>
    </location>
</feature>
<dbReference type="SUPFAM" id="SSF57716">
    <property type="entry name" value="Glucocorticoid receptor-like (DNA-binding domain)"/>
    <property type="match status" value="1"/>
</dbReference>
<evidence type="ECO:0000256" key="6">
    <source>
        <dbReference type="ARBA" id="ARBA00022771"/>
    </source>
</evidence>
<dbReference type="GO" id="GO:0140078">
    <property type="term" value="F:class I DNA-(apurinic or apyrimidinic site) endonuclease activity"/>
    <property type="evidence" value="ECO:0007669"/>
    <property type="project" value="UniProtKB-EC"/>
</dbReference>
<dbReference type="GO" id="GO:0003684">
    <property type="term" value="F:damaged DNA binding"/>
    <property type="evidence" value="ECO:0007669"/>
    <property type="project" value="InterPro"/>
</dbReference>
<dbReference type="SUPFAM" id="SSF46946">
    <property type="entry name" value="S13-like H2TH domain"/>
    <property type="match status" value="1"/>
</dbReference>
<name>A0A6N9YQ84_9ACTN</name>
<dbReference type="SUPFAM" id="SSF81624">
    <property type="entry name" value="N-terminal domain of MutM-like DNA repair proteins"/>
    <property type="match status" value="1"/>
</dbReference>
<evidence type="ECO:0000256" key="1">
    <source>
        <dbReference type="ARBA" id="ARBA00001668"/>
    </source>
</evidence>
<dbReference type="EC" id="4.2.99.18" evidence="15"/>
<feature type="active site" description="Schiff-base intermediate with DNA" evidence="15">
    <location>
        <position position="2"/>
    </location>
</feature>
<dbReference type="GO" id="GO:0008270">
    <property type="term" value="F:zinc ion binding"/>
    <property type="evidence" value="ECO:0007669"/>
    <property type="project" value="UniProtKB-UniRule"/>
</dbReference>
<feature type="binding site" evidence="15">
    <location>
        <position position="114"/>
    </location>
    <ligand>
        <name>DNA</name>
        <dbReference type="ChEBI" id="CHEBI:16991"/>
    </ligand>
</feature>
<dbReference type="GO" id="GO:0034039">
    <property type="term" value="F:8-oxo-7,8-dihydroguanine DNA N-glycosylase activity"/>
    <property type="evidence" value="ECO:0007669"/>
    <property type="project" value="TreeGrafter"/>
</dbReference>
<dbReference type="NCBIfam" id="NF002211">
    <property type="entry name" value="PRK01103.1"/>
    <property type="match status" value="1"/>
</dbReference>
<evidence type="ECO:0000256" key="8">
    <source>
        <dbReference type="ARBA" id="ARBA00022833"/>
    </source>
</evidence>
<sequence length="304" mass="33498">MPELPEVEVVRRGLEAHVVGRRISRVEVLHPRAVRRHVAGPDEFASSLAGALVVSVRRRGKYVWLALDDPAVTPGPPADGAIPAAAVPQRAVLGHLGMSGQLLMQPATIPDGPHLRVRFVFDDDGPQLRFVDQRTFGGLAVHPVDEAGVPIEIAHIALDPLEAAFRVEVFARALRRRRTGVKRALLDQSLISGVGNIYADEALWRARLHYARPTETLRSAEIAELIGAVQAVMQAALAEGGTSFDSLYVNVNGESGYFDRSLQVYGREGQECRRCGAQIRRDPFMNRSSFTCPRCQPRPRRARW</sequence>
<protein>
    <recommendedName>
        <fullName evidence="15">Formamidopyrimidine-DNA glycosylase</fullName>
        <shortName evidence="15">Fapy-DNA glycosylase</shortName>
        <ecNumber evidence="15">3.2.2.23</ecNumber>
    </recommendedName>
    <alternativeName>
        <fullName evidence="15">DNA-(apurinic or apyrimidinic site) lyase MutM</fullName>
        <shortName evidence="15">AP lyase MutM</shortName>
        <ecNumber evidence="15">4.2.99.18</ecNumber>
    </alternativeName>
</protein>
<dbReference type="EMBL" id="JAAGOB010000009">
    <property type="protein sequence ID" value="NED96989.1"/>
    <property type="molecule type" value="Genomic_DNA"/>
</dbReference>
<dbReference type="Pfam" id="PF01149">
    <property type="entry name" value="Fapy_DNA_glyco"/>
    <property type="match status" value="1"/>
</dbReference>
<dbReference type="PANTHER" id="PTHR22993:SF9">
    <property type="entry name" value="FORMAMIDOPYRIMIDINE-DNA GLYCOSYLASE"/>
    <property type="match status" value="1"/>
</dbReference>
<comment type="similarity">
    <text evidence="2 15">Belongs to the FPG family.</text>
</comment>
<dbReference type="RefSeq" id="WP_163819778.1">
    <property type="nucleotide sequence ID" value="NZ_JAAGOB010000009.1"/>
</dbReference>
<evidence type="ECO:0000259" key="16">
    <source>
        <dbReference type="PROSITE" id="PS51066"/>
    </source>
</evidence>
<dbReference type="GO" id="GO:0006979">
    <property type="term" value="P:response to oxidative stress"/>
    <property type="evidence" value="ECO:0007669"/>
    <property type="project" value="UniProtKB-ARBA"/>
</dbReference>
<dbReference type="InterPro" id="IPR015886">
    <property type="entry name" value="H2TH_FPG"/>
</dbReference>
<feature type="binding site" evidence="15">
    <location>
        <position position="177"/>
    </location>
    <ligand>
        <name>DNA</name>
        <dbReference type="ChEBI" id="CHEBI:16991"/>
    </ligand>
</feature>
<dbReference type="PROSITE" id="PS51066">
    <property type="entry name" value="ZF_FPG_2"/>
    <property type="match status" value="1"/>
</dbReference>
<feature type="active site" description="Proton donor" evidence="15">
    <location>
        <position position="3"/>
    </location>
</feature>
<feature type="binding site" evidence="15">
    <location>
        <position position="134"/>
    </location>
    <ligand>
        <name>DNA</name>
        <dbReference type="ChEBI" id="CHEBI:16991"/>
    </ligand>
</feature>
<dbReference type="InterPro" id="IPR000214">
    <property type="entry name" value="Znf_DNA_glyclase/AP_lyase"/>
</dbReference>
<evidence type="ECO:0000256" key="14">
    <source>
        <dbReference type="ARBA" id="ARBA00044632"/>
    </source>
</evidence>
<dbReference type="Gene3D" id="3.20.190.10">
    <property type="entry name" value="MutM-like, N-terminal"/>
    <property type="match status" value="1"/>
</dbReference>
<comment type="function">
    <text evidence="15">Involved in base excision repair of DNA damaged by oxidation or by mutagenic agents. Acts as DNA glycosylase that recognizes and removes damaged bases. Has a preference for oxidized purines, such as 7,8-dihydro-8-oxoguanine (8-oxoG). Has AP (apurinic/apyrimidinic) lyase activity and introduces nicks in the DNA strand. Cleaves the DNA backbone by beta-delta elimination to generate a single-strand break at the site of the removed base with both 3'- and 5'-phosphates.</text>
</comment>
<keyword evidence="4 15" id="KW-0479">Metal-binding</keyword>
<evidence type="ECO:0000256" key="10">
    <source>
        <dbReference type="ARBA" id="ARBA00023204"/>
    </source>
</evidence>
<keyword evidence="19" id="KW-1185">Reference proteome</keyword>
<evidence type="ECO:0000256" key="13">
    <source>
        <dbReference type="ARBA" id="ARBA00023295"/>
    </source>
</evidence>
<organism evidence="18 19">
    <name type="scientific">Phytoactinopolyspora alkaliphila</name>
    <dbReference type="NCBI Taxonomy" id="1783498"/>
    <lineage>
        <taxon>Bacteria</taxon>
        <taxon>Bacillati</taxon>
        <taxon>Actinomycetota</taxon>
        <taxon>Actinomycetes</taxon>
        <taxon>Jiangellales</taxon>
        <taxon>Jiangellaceae</taxon>
        <taxon>Phytoactinopolyspora</taxon>
    </lineage>
</organism>
<evidence type="ECO:0000259" key="17">
    <source>
        <dbReference type="PROSITE" id="PS51068"/>
    </source>
</evidence>
<evidence type="ECO:0000256" key="7">
    <source>
        <dbReference type="ARBA" id="ARBA00022801"/>
    </source>
</evidence>
<gene>
    <name evidence="15 18" type="primary">mutM</name>
    <name evidence="15" type="synonym">fpg</name>
    <name evidence="18" type="ORF">G1H11_16910</name>
</gene>
<evidence type="ECO:0000256" key="9">
    <source>
        <dbReference type="ARBA" id="ARBA00023125"/>
    </source>
</evidence>
<accession>A0A6N9YQ84</accession>
<dbReference type="InterPro" id="IPR020629">
    <property type="entry name" value="FPG_Glyclase"/>
</dbReference>
<keyword evidence="13 15" id="KW-0326">Glycosidase</keyword>
<evidence type="ECO:0000256" key="4">
    <source>
        <dbReference type="ARBA" id="ARBA00022723"/>
    </source>
</evidence>
<dbReference type="NCBIfam" id="TIGR00577">
    <property type="entry name" value="fpg"/>
    <property type="match status" value="1"/>
</dbReference>
<dbReference type="CDD" id="cd08966">
    <property type="entry name" value="EcFpg-like_N"/>
    <property type="match status" value="1"/>
</dbReference>
<feature type="active site" description="Proton donor; for delta-elimination activity" evidence="15">
    <location>
        <position position="287"/>
    </location>
</feature>
<dbReference type="Pfam" id="PF06831">
    <property type="entry name" value="H2TH"/>
    <property type="match status" value="1"/>
</dbReference>
<dbReference type="GO" id="GO:0003690">
    <property type="term" value="F:double-stranded DNA binding"/>
    <property type="evidence" value="ECO:0007669"/>
    <property type="project" value="UniProtKB-ARBA"/>
</dbReference>
<comment type="subunit">
    <text evidence="3 15">Monomer.</text>
</comment>
<evidence type="ECO:0000256" key="5">
    <source>
        <dbReference type="ARBA" id="ARBA00022763"/>
    </source>
</evidence>
<evidence type="ECO:0000313" key="18">
    <source>
        <dbReference type="EMBL" id="NED96989.1"/>
    </source>
</evidence>
<comment type="catalytic activity">
    <reaction evidence="1 15">
        <text>Hydrolysis of DNA containing ring-opened 7-methylguanine residues, releasing 2,6-diamino-4-hydroxy-5-(N-methyl)formamidopyrimidine.</text>
        <dbReference type="EC" id="3.2.2.23"/>
    </reaction>
</comment>
<dbReference type="PROSITE" id="PS51068">
    <property type="entry name" value="FPG_CAT"/>
    <property type="match status" value="1"/>
</dbReference>
<keyword evidence="5 15" id="KW-0227">DNA damage</keyword>
<keyword evidence="6 15" id="KW-0863">Zinc-finger</keyword>
<dbReference type="Proteomes" id="UP000469185">
    <property type="component" value="Unassembled WGS sequence"/>
</dbReference>
<dbReference type="AlphaFoldDB" id="A0A6N9YQ84"/>
<dbReference type="InterPro" id="IPR010979">
    <property type="entry name" value="Ribosomal_uS13-like_H2TH"/>
</dbReference>
<reference evidence="18 19" key="1">
    <citation type="submission" date="2020-02" db="EMBL/GenBank/DDBJ databases">
        <authorList>
            <person name="Li X.-J."/>
            <person name="Feng X.-M."/>
        </authorList>
    </citation>
    <scope>NUCLEOTIDE SEQUENCE [LARGE SCALE GENOMIC DNA]</scope>
    <source>
        <strain evidence="18 19">CGMCC 4.7225</strain>
    </source>
</reference>
<keyword evidence="11 15" id="KW-0456">Lyase</keyword>
<keyword evidence="10 15" id="KW-0234">DNA repair</keyword>
<evidence type="ECO:0000256" key="11">
    <source>
        <dbReference type="ARBA" id="ARBA00023239"/>
    </source>
</evidence>
<comment type="caution">
    <text evidence="18">The sequence shown here is derived from an EMBL/GenBank/DDBJ whole genome shotgun (WGS) entry which is preliminary data.</text>
</comment>
<dbReference type="PANTHER" id="PTHR22993">
    <property type="entry name" value="FORMAMIDOPYRIMIDINE-DNA GLYCOSYLASE"/>
    <property type="match status" value="1"/>
</dbReference>
<dbReference type="InterPro" id="IPR035937">
    <property type="entry name" value="FPG_N"/>
</dbReference>
<keyword evidence="9 15" id="KW-0238">DNA-binding</keyword>
<proteinExistence type="inferred from homology"/>
<dbReference type="SMART" id="SM01232">
    <property type="entry name" value="H2TH"/>
    <property type="match status" value="1"/>
</dbReference>